<reference evidence="3" key="1">
    <citation type="submission" date="2024-02" db="UniProtKB">
        <authorList>
            <consortium name="WormBaseParasite"/>
        </authorList>
    </citation>
    <scope>IDENTIFICATION</scope>
</reference>
<protein>
    <submittedName>
        <fullName evidence="3">Serpentine receptor class gamma</fullName>
    </submittedName>
</protein>
<evidence type="ECO:0000313" key="2">
    <source>
        <dbReference type="Proteomes" id="UP000035681"/>
    </source>
</evidence>
<dbReference type="SUPFAM" id="SSF81321">
    <property type="entry name" value="Family A G protein-coupled receptor-like"/>
    <property type="match status" value="1"/>
</dbReference>
<evidence type="ECO:0000256" key="1">
    <source>
        <dbReference type="SAM" id="Phobius"/>
    </source>
</evidence>
<dbReference type="AlphaFoldDB" id="A0AAF5D2C4"/>
<keyword evidence="1" id="KW-0472">Membrane</keyword>
<organism evidence="2 3">
    <name type="scientific">Strongyloides stercoralis</name>
    <name type="common">Threadworm</name>
    <dbReference type="NCBI Taxonomy" id="6248"/>
    <lineage>
        <taxon>Eukaryota</taxon>
        <taxon>Metazoa</taxon>
        <taxon>Ecdysozoa</taxon>
        <taxon>Nematoda</taxon>
        <taxon>Chromadorea</taxon>
        <taxon>Rhabditida</taxon>
        <taxon>Tylenchina</taxon>
        <taxon>Panagrolaimomorpha</taxon>
        <taxon>Strongyloidoidea</taxon>
        <taxon>Strongyloididae</taxon>
        <taxon>Strongyloides</taxon>
    </lineage>
</organism>
<evidence type="ECO:0000313" key="3">
    <source>
        <dbReference type="WBParaSite" id="TCONS_00005314.p1"/>
    </source>
</evidence>
<feature type="transmembrane region" description="Helical" evidence="1">
    <location>
        <begin position="132"/>
        <end position="159"/>
    </location>
</feature>
<dbReference type="Gene3D" id="1.20.1070.10">
    <property type="entry name" value="Rhodopsin 7-helix transmembrane proteins"/>
    <property type="match status" value="1"/>
</dbReference>
<dbReference type="InterPro" id="IPR051119">
    <property type="entry name" value="Nematode_SR-like"/>
</dbReference>
<dbReference type="PANTHER" id="PTHR31627:SF42">
    <property type="entry name" value="G_PROTEIN_RECEP_F1_2 DOMAIN-CONTAINING PROTEIN-RELATED"/>
    <property type="match status" value="1"/>
</dbReference>
<keyword evidence="1" id="KW-1133">Transmembrane helix</keyword>
<dbReference type="WBParaSite" id="TCONS_00005314.p1">
    <property type="protein sequence ID" value="TCONS_00005314.p1"/>
    <property type="gene ID" value="XLOC_003631"/>
</dbReference>
<accession>A0AAF5D2C4</accession>
<feature type="transmembrane region" description="Helical" evidence="1">
    <location>
        <begin position="183"/>
        <end position="208"/>
    </location>
</feature>
<proteinExistence type="predicted"/>
<feature type="transmembrane region" description="Helical" evidence="1">
    <location>
        <begin position="87"/>
        <end position="106"/>
    </location>
</feature>
<dbReference type="InterPro" id="IPR019426">
    <property type="entry name" value="7TM_GPCR_serpentine_rcpt_Srv"/>
</dbReference>
<dbReference type="Proteomes" id="UP000035681">
    <property type="component" value="Unplaced"/>
</dbReference>
<feature type="transmembrane region" description="Helical" evidence="1">
    <location>
        <begin position="40"/>
        <end position="66"/>
    </location>
</feature>
<keyword evidence="2" id="KW-1185">Reference proteome</keyword>
<name>A0AAF5D2C4_STRER</name>
<sequence length="288" mass="33682">MLSNSVTGIHLIFIVEEYITFKIPQIGFFENFYINIFPKYLISGICYTYSIAQIIFSSLTGITITLNRFIAIKYPTKYKHIWSSWRLILLCTWPLLISVPVFIIFYKKELEYGLISNGSITVYYKDFYLNHLIWQILVIIHSIGLCINITLNVILIYTIKTSDILGKIKNIDKKKEMRLEISLARFAVVYCTFFTILVCVEIAIIISMKNEAYYVIENIFTSYAFIQSVVIFFTPYTLLYLSSDFRKKFLFFIGCSKLYYLGNKNKTSVKTIQTSTNALRRKITFLKN</sequence>
<dbReference type="PANTHER" id="PTHR31627">
    <property type="entry name" value="SERPENTINE RECEPTOR CLASS GAMMA-RELATED"/>
    <property type="match status" value="1"/>
</dbReference>
<feature type="transmembrane region" description="Helical" evidence="1">
    <location>
        <begin position="220"/>
        <end position="241"/>
    </location>
</feature>
<dbReference type="Pfam" id="PF10323">
    <property type="entry name" value="7TM_GPCR_Srv"/>
    <property type="match status" value="1"/>
</dbReference>
<keyword evidence="1" id="KW-0812">Transmembrane</keyword>